<sequence>MSAPPGQRIVKPENITCENMELEAGSLVTFAVAFVVPSPSIATFQPQLTEGNFQMESDQLNQKVKGYIRDARVQASSAANRSLVQEPGQQNLSADSLDLTNFLERSDNELPATATLPVQFAIDSDREWMLKMFFKFKDIPFMTKTVRMYPDVSRLTQKRRKQFLILRPRVLQLGATFVLRYPCKCVMVYQGNRHVYFEPQQLIKFISAKEQT</sequence>
<dbReference type="GeneID" id="117362761"/>
<dbReference type="AlphaFoldDB" id="A0A6P8RKM9"/>
<organism evidence="1 2">
    <name type="scientific">Geotrypetes seraphini</name>
    <name type="common">Gaboon caecilian</name>
    <name type="synonym">Caecilia seraphini</name>
    <dbReference type="NCBI Taxonomy" id="260995"/>
    <lineage>
        <taxon>Eukaryota</taxon>
        <taxon>Metazoa</taxon>
        <taxon>Chordata</taxon>
        <taxon>Craniata</taxon>
        <taxon>Vertebrata</taxon>
        <taxon>Euteleostomi</taxon>
        <taxon>Amphibia</taxon>
        <taxon>Gymnophiona</taxon>
        <taxon>Geotrypetes</taxon>
    </lineage>
</organism>
<dbReference type="Proteomes" id="UP000515159">
    <property type="component" value="Chromosome 6"/>
</dbReference>
<accession>A0A6P8RKM9</accession>
<dbReference type="RefSeq" id="XP_033805567.1">
    <property type="nucleotide sequence ID" value="XM_033949676.1"/>
</dbReference>
<dbReference type="KEGG" id="gsh:117362761"/>
<protein>
    <submittedName>
        <fullName evidence="2 3">Uncharacterized protein LOC117362761</fullName>
    </submittedName>
</protein>
<keyword evidence="1" id="KW-1185">Reference proteome</keyword>
<dbReference type="Gene3D" id="3.30.250.20">
    <property type="entry name" value="L1 transposable element, C-terminal domain"/>
    <property type="match status" value="1"/>
</dbReference>
<reference evidence="2 3" key="1">
    <citation type="submission" date="2025-04" db="UniProtKB">
        <authorList>
            <consortium name="RefSeq"/>
        </authorList>
    </citation>
    <scope>IDENTIFICATION</scope>
</reference>
<proteinExistence type="predicted"/>
<dbReference type="InterPro" id="IPR042566">
    <property type="entry name" value="L1_C"/>
</dbReference>
<evidence type="ECO:0000313" key="3">
    <source>
        <dbReference type="RefSeq" id="XP_033805567.1"/>
    </source>
</evidence>
<name>A0A6P8RKM9_GEOSA</name>
<dbReference type="RefSeq" id="XP_033805566.1">
    <property type="nucleotide sequence ID" value="XM_033949675.1"/>
</dbReference>
<evidence type="ECO:0000313" key="1">
    <source>
        <dbReference type="Proteomes" id="UP000515159"/>
    </source>
</evidence>
<gene>
    <name evidence="2 3" type="primary">LOC117362761</name>
</gene>
<evidence type="ECO:0000313" key="2">
    <source>
        <dbReference type="RefSeq" id="XP_033805566.1"/>
    </source>
</evidence>